<accession>A0A2P6QLJ5</accession>
<evidence type="ECO:0000256" key="3">
    <source>
        <dbReference type="SAM" id="MobiDB-lite"/>
    </source>
</evidence>
<evidence type="ECO:0000313" key="6">
    <source>
        <dbReference type="Proteomes" id="UP000238479"/>
    </source>
</evidence>
<evidence type="ECO:0000313" key="5">
    <source>
        <dbReference type="EMBL" id="PRQ35050.1"/>
    </source>
</evidence>
<gene>
    <name evidence="5" type="ORF">RchiOBHm_Chr5g0075801</name>
</gene>
<dbReference type="OMA" id="FEENDLM"/>
<dbReference type="Gene3D" id="1.10.246.20">
    <property type="entry name" value="Coactivator CBP, KIX domain"/>
    <property type="match status" value="2"/>
</dbReference>
<feature type="domain" description="Mediator complex subunit 15 KIX" evidence="4">
    <location>
        <begin position="231"/>
        <end position="304"/>
    </location>
</feature>
<comment type="subcellular location">
    <subcellularLocation>
        <location evidence="1">Nucleus</location>
    </subcellularLocation>
</comment>
<feature type="domain" description="Mediator complex subunit 15 KIX" evidence="4">
    <location>
        <begin position="19"/>
        <end position="98"/>
    </location>
</feature>
<dbReference type="GO" id="GO:0005634">
    <property type="term" value="C:nucleus"/>
    <property type="evidence" value="ECO:0007669"/>
    <property type="project" value="UniProtKB-SubCell"/>
</dbReference>
<protein>
    <submittedName>
        <fullName evidence="5">Putative coactivator CBP, KIX domain-containing protein</fullName>
    </submittedName>
</protein>
<dbReference type="Gramene" id="PRQ35050">
    <property type="protein sequence ID" value="PRQ35050"/>
    <property type="gene ID" value="RchiOBHm_Chr5g0075801"/>
</dbReference>
<evidence type="ECO:0000256" key="2">
    <source>
        <dbReference type="ARBA" id="ARBA00023242"/>
    </source>
</evidence>
<dbReference type="FunFam" id="1.10.246.20:FF:000003">
    <property type="entry name" value="Mediator of RNA polymerase II transcription subunit 15a"/>
    <property type="match status" value="1"/>
</dbReference>
<feature type="compositionally biased region" description="Low complexity" evidence="3">
    <location>
        <begin position="146"/>
        <end position="160"/>
    </location>
</feature>
<dbReference type="GO" id="GO:0003713">
    <property type="term" value="F:transcription coactivator activity"/>
    <property type="evidence" value="ECO:0007669"/>
    <property type="project" value="InterPro"/>
</dbReference>
<dbReference type="OrthoDB" id="1912459at2759"/>
<sequence>MDANYWSPSQGGEQFMYVGDWRSQLLPDLRQVFLNKIMDTLKRHLPFSGPEGLLELQKIAVRFEEKVYTAATSQSDYERKISLKMLTMETKSQNTRGSSIQFNSASNSKRLPDPVLMNTSNNGWPPQGGGPSMDTSDWSQLPSDAQHGWQQGAPQQQRQQTSNSQQYYIYSQQYMYQQQLQQQLLLQSHIQLQQEQQQIPLQKTQLQSSQQSASVMQPSVEPLHLSVQPSEQLPPDARHSIVNKITNVLKRNPSCGQIGLPELERIAATLEEKIYAVASSQADYLHKVSLKMLTMETQITAPPSNDSLESLFASLDLQD</sequence>
<evidence type="ECO:0000259" key="4">
    <source>
        <dbReference type="Pfam" id="PF16987"/>
    </source>
</evidence>
<feature type="compositionally biased region" description="Polar residues" evidence="3">
    <location>
        <begin position="133"/>
        <end position="143"/>
    </location>
</feature>
<keyword evidence="2" id="KW-0539">Nucleus</keyword>
<dbReference type="GO" id="GO:0031490">
    <property type="term" value="F:chromatin DNA binding"/>
    <property type="evidence" value="ECO:0007669"/>
    <property type="project" value="InterPro"/>
</dbReference>
<dbReference type="PANTHER" id="PTHR33137">
    <property type="entry name" value="MEDIATOR OF RNA POLYMERASE II TRANSCRIPTION SUBUNIT 15A-RELATED"/>
    <property type="match status" value="1"/>
</dbReference>
<name>A0A2P6QLJ5_ROSCH</name>
<dbReference type="InterPro" id="IPR036546">
    <property type="entry name" value="MED15_KIX"/>
</dbReference>
<feature type="region of interest" description="Disordered" evidence="3">
    <location>
        <begin position="92"/>
        <end position="160"/>
    </location>
</feature>
<dbReference type="Proteomes" id="UP000238479">
    <property type="component" value="Chromosome 5"/>
</dbReference>
<feature type="compositionally biased region" description="Polar residues" evidence="3">
    <location>
        <begin position="92"/>
        <end position="109"/>
    </location>
</feature>
<organism evidence="5 6">
    <name type="scientific">Rosa chinensis</name>
    <name type="common">China rose</name>
    <dbReference type="NCBI Taxonomy" id="74649"/>
    <lineage>
        <taxon>Eukaryota</taxon>
        <taxon>Viridiplantae</taxon>
        <taxon>Streptophyta</taxon>
        <taxon>Embryophyta</taxon>
        <taxon>Tracheophyta</taxon>
        <taxon>Spermatophyta</taxon>
        <taxon>Magnoliopsida</taxon>
        <taxon>eudicotyledons</taxon>
        <taxon>Gunneridae</taxon>
        <taxon>Pentapetalae</taxon>
        <taxon>rosids</taxon>
        <taxon>fabids</taxon>
        <taxon>Rosales</taxon>
        <taxon>Rosaceae</taxon>
        <taxon>Rosoideae</taxon>
        <taxon>Rosoideae incertae sedis</taxon>
        <taxon>Rosa</taxon>
    </lineage>
</organism>
<comment type="caution">
    <text evidence="5">The sequence shown here is derived from an EMBL/GenBank/DDBJ whole genome shotgun (WGS) entry which is preliminary data.</text>
</comment>
<dbReference type="InterPro" id="IPR036529">
    <property type="entry name" value="KIX_dom_sf"/>
</dbReference>
<dbReference type="SUPFAM" id="SSF47040">
    <property type="entry name" value="Kix domain of CBP (creb binding protein)"/>
    <property type="match status" value="2"/>
</dbReference>
<dbReference type="Pfam" id="PF16987">
    <property type="entry name" value="KIX_2"/>
    <property type="match status" value="2"/>
</dbReference>
<dbReference type="PANTHER" id="PTHR33137:SF4">
    <property type="entry name" value="MEDIATOR OF RNA POLYMERASE II TRANSCRIPTION SUBUNIT 15A-RELATED"/>
    <property type="match status" value="1"/>
</dbReference>
<dbReference type="InterPro" id="IPR044661">
    <property type="entry name" value="MED15a/b/c-like"/>
</dbReference>
<dbReference type="AlphaFoldDB" id="A0A2P6QLJ5"/>
<proteinExistence type="predicted"/>
<dbReference type="STRING" id="74649.A0A2P6QLJ5"/>
<keyword evidence="6" id="KW-1185">Reference proteome</keyword>
<dbReference type="EMBL" id="PDCK01000043">
    <property type="protein sequence ID" value="PRQ35050.1"/>
    <property type="molecule type" value="Genomic_DNA"/>
</dbReference>
<evidence type="ECO:0000256" key="1">
    <source>
        <dbReference type="ARBA" id="ARBA00004123"/>
    </source>
</evidence>
<reference evidence="5 6" key="1">
    <citation type="journal article" date="2018" name="Nat. Genet.">
        <title>The Rosa genome provides new insights in the design of modern roses.</title>
        <authorList>
            <person name="Bendahmane M."/>
        </authorList>
    </citation>
    <scope>NUCLEOTIDE SEQUENCE [LARGE SCALE GENOMIC DNA]</scope>
    <source>
        <strain evidence="6">cv. Old Blush</strain>
    </source>
</reference>